<dbReference type="PANTHER" id="PTHR22814:SF305">
    <property type="entry name" value="HEAVY METAL TRANSPORT_DETOXIFICATION SUPERFAMILY PROTEIN"/>
    <property type="match status" value="1"/>
</dbReference>
<evidence type="ECO:0000256" key="2">
    <source>
        <dbReference type="ARBA" id="ARBA00022723"/>
    </source>
</evidence>
<dbReference type="CDD" id="cd00371">
    <property type="entry name" value="HMA"/>
    <property type="match status" value="1"/>
</dbReference>
<dbReference type="Proteomes" id="UP000235145">
    <property type="component" value="Unassembled WGS sequence"/>
</dbReference>
<evidence type="ECO:0000313" key="5">
    <source>
        <dbReference type="Proteomes" id="UP000235145"/>
    </source>
</evidence>
<evidence type="ECO:0000259" key="3">
    <source>
        <dbReference type="PROSITE" id="PS50846"/>
    </source>
</evidence>
<dbReference type="SUPFAM" id="SSF55008">
    <property type="entry name" value="HMA, heavy metal-associated domain"/>
    <property type="match status" value="1"/>
</dbReference>
<feature type="domain" description="HMA" evidence="3">
    <location>
        <begin position="43"/>
        <end position="106"/>
    </location>
</feature>
<dbReference type="Pfam" id="PF00403">
    <property type="entry name" value="HMA"/>
    <property type="match status" value="1"/>
</dbReference>
<dbReference type="InterPro" id="IPR036163">
    <property type="entry name" value="HMA_dom_sf"/>
</dbReference>
<sequence>MSECKNTHISSKVLSKEIKLGTMEMEMQEELQIVPMMVKDVEAQFVEIMVPLYSYGCGKKIKKALAHFKGIYSVNVDYDQQKVTVWGICNKKDVLSTIRAKRKGARFWKQQQDGINGAGLQIQSHTAPPSPLSIIKGHTSFSINWKAAWKKVFNRSYSF</sequence>
<gene>
    <name evidence="4" type="ORF">LSAT_V11C600311520</name>
</gene>
<dbReference type="Gene3D" id="3.30.70.100">
    <property type="match status" value="1"/>
</dbReference>
<protein>
    <recommendedName>
        <fullName evidence="3">HMA domain-containing protein</fullName>
    </recommendedName>
</protein>
<comment type="subcellular location">
    <subcellularLocation>
        <location evidence="1">Membrane</location>
        <topology evidence="1">Peripheral membrane protein</topology>
    </subcellularLocation>
</comment>
<name>A0A9R1V8Z7_LACSA</name>
<reference evidence="4 5" key="1">
    <citation type="journal article" date="2017" name="Nat. Commun.">
        <title>Genome assembly with in vitro proximity ligation data and whole-genome triplication in lettuce.</title>
        <authorList>
            <person name="Reyes-Chin-Wo S."/>
            <person name="Wang Z."/>
            <person name="Yang X."/>
            <person name="Kozik A."/>
            <person name="Arikit S."/>
            <person name="Song C."/>
            <person name="Xia L."/>
            <person name="Froenicke L."/>
            <person name="Lavelle D.O."/>
            <person name="Truco M.J."/>
            <person name="Xia R."/>
            <person name="Zhu S."/>
            <person name="Xu C."/>
            <person name="Xu H."/>
            <person name="Xu X."/>
            <person name="Cox K."/>
            <person name="Korf I."/>
            <person name="Meyers B.C."/>
            <person name="Michelmore R.W."/>
        </authorList>
    </citation>
    <scope>NUCLEOTIDE SEQUENCE [LARGE SCALE GENOMIC DNA]</scope>
    <source>
        <strain evidence="5">cv. Salinas</strain>
        <tissue evidence="4">Seedlings</tissue>
    </source>
</reference>
<keyword evidence="2" id="KW-0479">Metal-binding</keyword>
<dbReference type="PANTHER" id="PTHR22814">
    <property type="entry name" value="COPPER TRANSPORT PROTEIN ATOX1-RELATED"/>
    <property type="match status" value="1"/>
</dbReference>
<evidence type="ECO:0000313" key="4">
    <source>
        <dbReference type="EMBL" id="KAJ0200415.1"/>
    </source>
</evidence>
<dbReference type="GO" id="GO:0046872">
    <property type="term" value="F:metal ion binding"/>
    <property type="evidence" value="ECO:0007669"/>
    <property type="project" value="UniProtKB-KW"/>
</dbReference>
<comment type="caution">
    <text evidence="4">The sequence shown here is derived from an EMBL/GenBank/DDBJ whole genome shotgun (WGS) entry which is preliminary data.</text>
</comment>
<dbReference type="EMBL" id="NBSK02000006">
    <property type="protein sequence ID" value="KAJ0200415.1"/>
    <property type="molecule type" value="Genomic_DNA"/>
</dbReference>
<dbReference type="InterPro" id="IPR006121">
    <property type="entry name" value="HMA_dom"/>
</dbReference>
<dbReference type="AlphaFoldDB" id="A0A9R1V8Z7"/>
<proteinExistence type="predicted"/>
<dbReference type="PROSITE" id="PS50846">
    <property type="entry name" value="HMA_2"/>
    <property type="match status" value="1"/>
</dbReference>
<organism evidence="4 5">
    <name type="scientific">Lactuca sativa</name>
    <name type="common">Garden lettuce</name>
    <dbReference type="NCBI Taxonomy" id="4236"/>
    <lineage>
        <taxon>Eukaryota</taxon>
        <taxon>Viridiplantae</taxon>
        <taxon>Streptophyta</taxon>
        <taxon>Embryophyta</taxon>
        <taxon>Tracheophyta</taxon>
        <taxon>Spermatophyta</taxon>
        <taxon>Magnoliopsida</taxon>
        <taxon>eudicotyledons</taxon>
        <taxon>Gunneridae</taxon>
        <taxon>Pentapetalae</taxon>
        <taxon>asterids</taxon>
        <taxon>campanulids</taxon>
        <taxon>Asterales</taxon>
        <taxon>Asteraceae</taxon>
        <taxon>Cichorioideae</taxon>
        <taxon>Cichorieae</taxon>
        <taxon>Lactucinae</taxon>
        <taxon>Lactuca</taxon>
    </lineage>
</organism>
<accession>A0A9R1V8Z7</accession>
<evidence type="ECO:0000256" key="1">
    <source>
        <dbReference type="ARBA" id="ARBA00004170"/>
    </source>
</evidence>
<keyword evidence="5" id="KW-1185">Reference proteome</keyword>
<dbReference type="GO" id="GO:0016020">
    <property type="term" value="C:membrane"/>
    <property type="evidence" value="ECO:0007669"/>
    <property type="project" value="UniProtKB-SubCell"/>
</dbReference>
<dbReference type="GO" id="GO:0009626">
    <property type="term" value="P:plant-type hypersensitive response"/>
    <property type="evidence" value="ECO:0007669"/>
    <property type="project" value="UniProtKB-KW"/>
</dbReference>